<name>A0A087GQV1_ARAAL</name>
<proteinExistence type="predicted"/>
<dbReference type="EMBL" id="CM002874">
    <property type="protein sequence ID" value="KFK32253.1"/>
    <property type="molecule type" value="Genomic_DNA"/>
</dbReference>
<gene>
    <name evidence="1" type="ordered locus">AALP_Aa6g218300</name>
</gene>
<dbReference type="Proteomes" id="UP000029120">
    <property type="component" value="Chromosome 6"/>
</dbReference>
<evidence type="ECO:0000313" key="1">
    <source>
        <dbReference type="EMBL" id="KFK32253.1"/>
    </source>
</evidence>
<organism evidence="1 2">
    <name type="scientific">Arabis alpina</name>
    <name type="common">Alpine rock-cress</name>
    <dbReference type="NCBI Taxonomy" id="50452"/>
    <lineage>
        <taxon>Eukaryota</taxon>
        <taxon>Viridiplantae</taxon>
        <taxon>Streptophyta</taxon>
        <taxon>Embryophyta</taxon>
        <taxon>Tracheophyta</taxon>
        <taxon>Spermatophyta</taxon>
        <taxon>Magnoliopsida</taxon>
        <taxon>eudicotyledons</taxon>
        <taxon>Gunneridae</taxon>
        <taxon>Pentapetalae</taxon>
        <taxon>rosids</taxon>
        <taxon>malvids</taxon>
        <taxon>Brassicales</taxon>
        <taxon>Brassicaceae</taxon>
        <taxon>Arabideae</taxon>
        <taxon>Arabis</taxon>
    </lineage>
</organism>
<reference evidence="2" key="1">
    <citation type="journal article" date="2015" name="Nat. Plants">
        <title>Genome expansion of Arabis alpina linked with retrotransposition and reduced symmetric DNA methylation.</title>
        <authorList>
            <person name="Willing E.M."/>
            <person name="Rawat V."/>
            <person name="Mandakova T."/>
            <person name="Maumus F."/>
            <person name="James G.V."/>
            <person name="Nordstroem K.J."/>
            <person name="Becker C."/>
            <person name="Warthmann N."/>
            <person name="Chica C."/>
            <person name="Szarzynska B."/>
            <person name="Zytnicki M."/>
            <person name="Albani M.C."/>
            <person name="Kiefer C."/>
            <person name="Bergonzi S."/>
            <person name="Castaings L."/>
            <person name="Mateos J.L."/>
            <person name="Berns M.C."/>
            <person name="Bujdoso N."/>
            <person name="Piofczyk T."/>
            <person name="de Lorenzo L."/>
            <person name="Barrero-Sicilia C."/>
            <person name="Mateos I."/>
            <person name="Piednoel M."/>
            <person name="Hagmann J."/>
            <person name="Chen-Min-Tao R."/>
            <person name="Iglesias-Fernandez R."/>
            <person name="Schuster S.C."/>
            <person name="Alonso-Blanco C."/>
            <person name="Roudier F."/>
            <person name="Carbonero P."/>
            <person name="Paz-Ares J."/>
            <person name="Davis S.J."/>
            <person name="Pecinka A."/>
            <person name="Quesneville H."/>
            <person name="Colot V."/>
            <person name="Lysak M.A."/>
            <person name="Weigel D."/>
            <person name="Coupland G."/>
            <person name="Schneeberger K."/>
        </authorList>
    </citation>
    <scope>NUCLEOTIDE SEQUENCE [LARGE SCALE GENOMIC DNA]</scope>
    <source>
        <strain evidence="2">cv. Pajares</strain>
    </source>
</reference>
<evidence type="ECO:0000313" key="2">
    <source>
        <dbReference type="Proteomes" id="UP000029120"/>
    </source>
</evidence>
<dbReference type="Gramene" id="KFK32253">
    <property type="protein sequence ID" value="KFK32253"/>
    <property type="gene ID" value="AALP_AA6G218300"/>
</dbReference>
<accession>A0A087GQV1</accession>
<keyword evidence="2" id="KW-1185">Reference proteome</keyword>
<protein>
    <submittedName>
        <fullName evidence="1">Uncharacterized protein</fullName>
    </submittedName>
</protein>
<dbReference type="AlphaFoldDB" id="A0A087GQV1"/>
<sequence length="43" mass="5112">MRQKPSPRSRMFHGSRNWGNSMLMSSIAKSNFTIYPSHRCNRR</sequence>